<name>A0A1E3WLA5_9VIBR</name>
<organism evidence="1 2">
    <name type="scientific">Vibrio scophthalmi</name>
    <dbReference type="NCBI Taxonomy" id="45658"/>
    <lineage>
        <taxon>Bacteria</taxon>
        <taxon>Pseudomonadati</taxon>
        <taxon>Pseudomonadota</taxon>
        <taxon>Gammaproteobacteria</taxon>
        <taxon>Vibrionales</taxon>
        <taxon>Vibrionaceae</taxon>
        <taxon>Vibrio</taxon>
    </lineage>
</organism>
<dbReference type="EMBL" id="MDCJ01000003">
    <property type="protein sequence ID" value="ODS09772.1"/>
    <property type="molecule type" value="Genomic_DNA"/>
</dbReference>
<dbReference type="Pfam" id="PF05926">
    <property type="entry name" value="Phage_GPL"/>
    <property type="match status" value="1"/>
</dbReference>
<comment type="caution">
    <text evidence="1">The sequence shown here is derived from an EMBL/GenBank/DDBJ whole genome shotgun (WGS) entry which is preliminary data.</text>
</comment>
<dbReference type="RefSeq" id="WP_069447420.1">
    <property type="nucleotide sequence ID" value="NZ_MDCJ01000003.1"/>
</dbReference>
<accession>A0A1E3WLA5</accession>
<protein>
    <recommendedName>
        <fullName evidence="3">Phage head completion protein (GPL)</fullName>
    </recommendedName>
</protein>
<evidence type="ECO:0000313" key="2">
    <source>
        <dbReference type="Proteomes" id="UP000095131"/>
    </source>
</evidence>
<dbReference type="Proteomes" id="UP000095131">
    <property type="component" value="Unassembled WGS sequence"/>
</dbReference>
<dbReference type="OrthoDB" id="5893763at2"/>
<reference evidence="1 2" key="1">
    <citation type="submission" date="2016-08" db="EMBL/GenBank/DDBJ databases">
        <title>Genome sequencing of Vibrio scophthalmi strain FP3289, an isolated from Paralichthys olivaceus.</title>
        <authorList>
            <person name="Han H.-J."/>
        </authorList>
    </citation>
    <scope>NUCLEOTIDE SEQUENCE [LARGE SCALE GENOMIC DNA]</scope>
    <source>
        <strain evidence="1 2">FP3289</strain>
    </source>
</reference>
<proteinExistence type="predicted"/>
<dbReference type="InterPro" id="IPR009225">
    <property type="entry name" value="Phage_head_completion_GpL"/>
</dbReference>
<evidence type="ECO:0000313" key="1">
    <source>
        <dbReference type="EMBL" id="ODS09772.1"/>
    </source>
</evidence>
<evidence type="ECO:0008006" key="3">
    <source>
        <dbReference type="Google" id="ProtNLM"/>
    </source>
</evidence>
<dbReference type="AlphaFoldDB" id="A0A1E3WLA5"/>
<gene>
    <name evidence="1" type="ORF">VSF3289_03234</name>
</gene>
<sequence>MKFVGEKEEIYSGTLPETLGYPALKLSDFQEIFQFLSNEKESNLRAHAVMARSMVHSEINEQFNKFGSIDALSEATFGDEETGFVLYRQAVFALAATFVIGVQISTDTTKEAAGRQDALEYKKGECNVMYRRAVDMLVHGYETFTFEVV</sequence>